<keyword evidence="5" id="KW-1185">Reference proteome</keyword>
<comment type="caution">
    <text evidence="4">The sequence shown here is derived from an EMBL/GenBank/DDBJ whole genome shotgun (WGS) entry which is preliminary data.</text>
</comment>
<dbReference type="AlphaFoldDB" id="A0ABD0W1H0"/>
<keyword evidence="1" id="KW-0862">Zinc</keyword>
<proteinExistence type="predicted"/>
<protein>
    <recommendedName>
        <fullName evidence="3">CCHC-type domain-containing protein</fullName>
    </recommendedName>
</protein>
<dbReference type="EMBL" id="JAGEUA010000011">
    <property type="protein sequence ID" value="KAL0962723.1"/>
    <property type="molecule type" value="Genomic_DNA"/>
</dbReference>
<name>A0ABD0W1H0_UMBPY</name>
<reference evidence="4 5" key="1">
    <citation type="submission" date="2024-06" db="EMBL/GenBank/DDBJ databases">
        <authorList>
            <person name="Pan Q."/>
            <person name="Wen M."/>
            <person name="Jouanno E."/>
            <person name="Zahm M."/>
            <person name="Klopp C."/>
            <person name="Cabau C."/>
            <person name="Louis A."/>
            <person name="Berthelot C."/>
            <person name="Parey E."/>
            <person name="Roest Crollius H."/>
            <person name="Montfort J."/>
            <person name="Robinson-Rechavi M."/>
            <person name="Bouchez O."/>
            <person name="Lampietro C."/>
            <person name="Lopez Roques C."/>
            <person name="Donnadieu C."/>
            <person name="Postlethwait J."/>
            <person name="Bobe J."/>
            <person name="Verreycken H."/>
            <person name="Guiguen Y."/>
        </authorList>
    </citation>
    <scope>NUCLEOTIDE SEQUENCE [LARGE SCALE GENOMIC DNA]</scope>
    <source>
        <strain evidence="4">Up_M1</strain>
        <tissue evidence="4">Testis</tissue>
    </source>
</reference>
<evidence type="ECO:0000256" key="2">
    <source>
        <dbReference type="SAM" id="MobiDB-lite"/>
    </source>
</evidence>
<keyword evidence="1" id="KW-0479">Metal-binding</keyword>
<dbReference type="PROSITE" id="PS50158">
    <property type="entry name" value="ZF_CCHC"/>
    <property type="match status" value="1"/>
</dbReference>
<evidence type="ECO:0000259" key="3">
    <source>
        <dbReference type="PROSITE" id="PS50158"/>
    </source>
</evidence>
<gene>
    <name evidence="4" type="ORF">UPYG_G00344480</name>
</gene>
<feature type="region of interest" description="Disordered" evidence="2">
    <location>
        <begin position="1"/>
        <end position="36"/>
    </location>
</feature>
<sequence>MGKQSSEPGKIRDNQPNSTKTSTKHKQEQSTSHVINAESRITKLQCPAKNADCHNCGKRGHYGKVCKSTKRVSAVTEDDSIFLGTVDAGQWFWSLGGGRPPGASAPDMDAGPAYSVPDLLVSHNHGGRLQYLLMAWKRGVGFWPGMSWT</sequence>
<keyword evidence="1" id="KW-0863">Zinc-finger</keyword>
<dbReference type="Gene3D" id="4.10.60.10">
    <property type="entry name" value="Zinc finger, CCHC-type"/>
    <property type="match status" value="1"/>
</dbReference>
<feature type="domain" description="CCHC-type" evidence="3">
    <location>
        <begin position="53"/>
        <end position="68"/>
    </location>
</feature>
<dbReference type="GO" id="GO:0008270">
    <property type="term" value="F:zinc ion binding"/>
    <property type="evidence" value="ECO:0007669"/>
    <property type="project" value="UniProtKB-KW"/>
</dbReference>
<organism evidence="4 5">
    <name type="scientific">Umbra pygmaea</name>
    <name type="common">Eastern mudminnow</name>
    <dbReference type="NCBI Taxonomy" id="75934"/>
    <lineage>
        <taxon>Eukaryota</taxon>
        <taxon>Metazoa</taxon>
        <taxon>Chordata</taxon>
        <taxon>Craniata</taxon>
        <taxon>Vertebrata</taxon>
        <taxon>Euteleostomi</taxon>
        <taxon>Actinopterygii</taxon>
        <taxon>Neopterygii</taxon>
        <taxon>Teleostei</taxon>
        <taxon>Protacanthopterygii</taxon>
        <taxon>Esociformes</taxon>
        <taxon>Umbridae</taxon>
        <taxon>Umbra</taxon>
    </lineage>
</organism>
<dbReference type="Proteomes" id="UP001557470">
    <property type="component" value="Unassembled WGS sequence"/>
</dbReference>
<accession>A0ABD0W1H0</accession>
<evidence type="ECO:0000256" key="1">
    <source>
        <dbReference type="PROSITE-ProRule" id="PRU00047"/>
    </source>
</evidence>
<dbReference type="InterPro" id="IPR001878">
    <property type="entry name" value="Znf_CCHC"/>
</dbReference>
<evidence type="ECO:0000313" key="4">
    <source>
        <dbReference type="EMBL" id="KAL0962723.1"/>
    </source>
</evidence>
<evidence type="ECO:0000313" key="5">
    <source>
        <dbReference type="Proteomes" id="UP001557470"/>
    </source>
</evidence>